<reference evidence="3" key="1">
    <citation type="submission" date="2023-06" db="EMBL/GenBank/DDBJ databases">
        <authorList>
            <person name="Delattre M."/>
        </authorList>
    </citation>
    <scope>NUCLEOTIDE SEQUENCE</scope>
    <source>
        <strain evidence="3">AF72</strain>
    </source>
</reference>
<keyword evidence="4" id="KW-1185">Reference proteome</keyword>
<feature type="compositionally biased region" description="Low complexity" evidence="1">
    <location>
        <begin position="330"/>
        <end position="349"/>
    </location>
</feature>
<feature type="region of interest" description="Disordered" evidence="1">
    <location>
        <begin position="68"/>
        <end position="95"/>
    </location>
</feature>
<comment type="caution">
    <text evidence="3">The sequence shown here is derived from an EMBL/GenBank/DDBJ whole genome shotgun (WGS) entry which is preliminary data.</text>
</comment>
<protein>
    <submittedName>
        <fullName evidence="3">Uncharacterized protein</fullName>
    </submittedName>
</protein>
<dbReference type="AlphaFoldDB" id="A0AA36CBS1"/>
<proteinExistence type="predicted"/>
<evidence type="ECO:0000313" key="3">
    <source>
        <dbReference type="EMBL" id="CAJ0566074.1"/>
    </source>
</evidence>
<evidence type="ECO:0000313" key="4">
    <source>
        <dbReference type="Proteomes" id="UP001177023"/>
    </source>
</evidence>
<accession>A0AA36CBS1</accession>
<evidence type="ECO:0000256" key="2">
    <source>
        <dbReference type="SAM" id="Phobius"/>
    </source>
</evidence>
<sequence length="349" mass="39420">MRTPGCWRYGWKIEPSTACYNTTALSYYNYKGKRVPMKLVHNASPGIQMLLKHHMFQMPSWLLTTPATTATTTQSKPTKPAEPKPTESDDDIRKRQSQLENSDRELYQYLLLVLSFGGALAIGVAFHELVTSGTKQFNVTYACPDIPTEPDYIVFCYTEWVMERKGHEQARIEPMGCWQYGWKRSPERRAECQNPATMAEGDLQKWPQKPIELIMPAGKGLIALADEYVKDIGWNGEYVGFTRTATRPANFVYDPEPTEDADDILKRQLQLEHADREFYQYVLIFLSVAGAVAIIGGGKLCIYFEQKKRNFPDRDPPPTPPANPTPNAPTNPATPTAQTTTTTTNEQIA</sequence>
<evidence type="ECO:0000256" key="1">
    <source>
        <dbReference type="SAM" id="MobiDB-lite"/>
    </source>
</evidence>
<gene>
    <name evidence="3" type="ORF">MSPICULIGERA_LOCUS4690</name>
</gene>
<feature type="transmembrane region" description="Helical" evidence="2">
    <location>
        <begin position="106"/>
        <end position="126"/>
    </location>
</feature>
<name>A0AA36CBS1_9BILA</name>
<dbReference type="Proteomes" id="UP001177023">
    <property type="component" value="Unassembled WGS sequence"/>
</dbReference>
<keyword evidence="2" id="KW-0812">Transmembrane</keyword>
<feature type="compositionally biased region" description="Pro residues" evidence="1">
    <location>
        <begin position="317"/>
        <end position="329"/>
    </location>
</feature>
<feature type="region of interest" description="Disordered" evidence="1">
    <location>
        <begin position="311"/>
        <end position="349"/>
    </location>
</feature>
<organism evidence="3 4">
    <name type="scientific">Mesorhabditis spiculigera</name>
    <dbReference type="NCBI Taxonomy" id="96644"/>
    <lineage>
        <taxon>Eukaryota</taxon>
        <taxon>Metazoa</taxon>
        <taxon>Ecdysozoa</taxon>
        <taxon>Nematoda</taxon>
        <taxon>Chromadorea</taxon>
        <taxon>Rhabditida</taxon>
        <taxon>Rhabditina</taxon>
        <taxon>Rhabditomorpha</taxon>
        <taxon>Rhabditoidea</taxon>
        <taxon>Rhabditidae</taxon>
        <taxon>Mesorhabditinae</taxon>
        <taxon>Mesorhabditis</taxon>
    </lineage>
</organism>
<feature type="transmembrane region" description="Helical" evidence="2">
    <location>
        <begin position="278"/>
        <end position="304"/>
    </location>
</feature>
<keyword evidence="2" id="KW-0472">Membrane</keyword>
<dbReference type="EMBL" id="CATQJA010001161">
    <property type="protein sequence ID" value="CAJ0566074.1"/>
    <property type="molecule type" value="Genomic_DNA"/>
</dbReference>
<keyword evidence="2" id="KW-1133">Transmembrane helix</keyword>
<feature type="non-terminal residue" evidence="3">
    <location>
        <position position="349"/>
    </location>
</feature>
<feature type="compositionally biased region" description="Basic and acidic residues" evidence="1">
    <location>
        <begin position="79"/>
        <end position="94"/>
    </location>
</feature>
<feature type="compositionally biased region" description="Low complexity" evidence="1">
    <location>
        <begin position="68"/>
        <end position="78"/>
    </location>
</feature>